<evidence type="ECO:0000256" key="4">
    <source>
        <dbReference type="ARBA" id="ARBA00022692"/>
    </source>
</evidence>
<feature type="transmembrane region" description="Helical" evidence="13">
    <location>
        <begin position="95"/>
        <end position="114"/>
    </location>
</feature>
<dbReference type="CDD" id="cd07542">
    <property type="entry name" value="P-type_ATPase_cation"/>
    <property type="match status" value="1"/>
</dbReference>
<keyword evidence="9 13" id="KW-1278">Translocase</keyword>
<keyword evidence="11 13" id="KW-0472">Membrane</keyword>
<dbReference type="GO" id="GO:0015662">
    <property type="term" value="F:P-type ion transporter activity"/>
    <property type="evidence" value="ECO:0007669"/>
    <property type="project" value="InterPro"/>
</dbReference>
<feature type="transmembrane region" description="Helical" evidence="13">
    <location>
        <begin position="1150"/>
        <end position="1170"/>
    </location>
</feature>
<dbReference type="SFLD" id="SFLDS00003">
    <property type="entry name" value="Haloacid_Dehalogenase"/>
    <property type="match status" value="1"/>
</dbReference>
<feature type="transmembrane region" description="Helical" evidence="13">
    <location>
        <begin position="1073"/>
        <end position="1094"/>
    </location>
</feature>
<dbReference type="InterPro" id="IPR018303">
    <property type="entry name" value="ATPase_P-typ_P_site"/>
</dbReference>
<dbReference type="InterPro" id="IPR001757">
    <property type="entry name" value="P_typ_ATPase"/>
</dbReference>
<evidence type="ECO:0000256" key="2">
    <source>
        <dbReference type="ARBA" id="ARBA00006000"/>
    </source>
</evidence>
<evidence type="ECO:0000256" key="12">
    <source>
        <dbReference type="ARBA" id="ARBA00049360"/>
    </source>
</evidence>
<dbReference type="InterPro" id="IPR044492">
    <property type="entry name" value="P_typ_ATPase_HD_dom"/>
</dbReference>
<dbReference type="FunFam" id="3.40.50.1000:FF:000045">
    <property type="entry name" value="Cation-transporting ATPase"/>
    <property type="match status" value="1"/>
</dbReference>
<dbReference type="NCBIfam" id="TIGR01657">
    <property type="entry name" value="P-ATPase-V"/>
    <property type="match status" value="1"/>
</dbReference>
<dbReference type="InterPro" id="IPR023298">
    <property type="entry name" value="ATPase_P-typ_TM_dom_sf"/>
</dbReference>
<dbReference type="InterPro" id="IPR047819">
    <property type="entry name" value="P5A-ATPase_N"/>
</dbReference>
<keyword evidence="3" id="KW-0597">Phosphoprotein</keyword>
<feature type="transmembrane region" description="Helical" evidence="13">
    <location>
        <begin position="490"/>
        <end position="510"/>
    </location>
</feature>
<dbReference type="GO" id="GO:0005524">
    <property type="term" value="F:ATP binding"/>
    <property type="evidence" value="ECO:0007669"/>
    <property type="project" value="UniProtKB-UniRule"/>
</dbReference>
<protein>
    <recommendedName>
        <fullName evidence="13">Cation-transporting ATPase</fullName>
        <ecNumber evidence="13">7.2.2.-</ecNumber>
    </recommendedName>
</protein>
<dbReference type="GO" id="GO:0015203">
    <property type="term" value="F:polyamine transmembrane transporter activity"/>
    <property type="evidence" value="ECO:0007669"/>
    <property type="project" value="TreeGrafter"/>
</dbReference>
<organism evidence="16 17">
    <name type="scientific">Nephila pilipes</name>
    <name type="common">Giant wood spider</name>
    <name type="synonym">Nephila maculata</name>
    <dbReference type="NCBI Taxonomy" id="299642"/>
    <lineage>
        <taxon>Eukaryota</taxon>
        <taxon>Metazoa</taxon>
        <taxon>Ecdysozoa</taxon>
        <taxon>Arthropoda</taxon>
        <taxon>Chelicerata</taxon>
        <taxon>Arachnida</taxon>
        <taxon>Araneae</taxon>
        <taxon>Araneomorphae</taxon>
        <taxon>Entelegynae</taxon>
        <taxon>Araneoidea</taxon>
        <taxon>Nephilidae</taxon>
        <taxon>Nephila</taxon>
    </lineage>
</organism>
<evidence type="ECO:0000313" key="16">
    <source>
        <dbReference type="EMBL" id="GFU47542.1"/>
    </source>
</evidence>
<dbReference type="InterPro" id="IPR023299">
    <property type="entry name" value="ATPase_P-typ_cyto_dom_N"/>
</dbReference>
<dbReference type="Pfam" id="PF12409">
    <property type="entry name" value="P5-ATPase"/>
    <property type="match status" value="1"/>
</dbReference>
<evidence type="ECO:0000256" key="13">
    <source>
        <dbReference type="RuleBase" id="RU362082"/>
    </source>
</evidence>
<feature type="domain" description="P-type ATPase A" evidence="14">
    <location>
        <begin position="318"/>
        <end position="437"/>
    </location>
</feature>
<feature type="domain" description="P5B-type ATPase N-terminal" evidence="15">
    <location>
        <begin position="78"/>
        <end position="201"/>
    </location>
</feature>
<evidence type="ECO:0000259" key="14">
    <source>
        <dbReference type="Pfam" id="PF00122"/>
    </source>
</evidence>
<dbReference type="Proteomes" id="UP000887013">
    <property type="component" value="Unassembled WGS sequence"/>
</dbReference>
<evidence type="ECO:0000256" key="6">
    <source>
        <dbReference type="ARBA" id="ARBA00022741"/>
    </source>
</evidence>
<dbReference type="Pfam" id="PF00122">
    <property type="entry name" value="E1-E2_ATPase"/>
    <property type="match status" value="1"/>
</dbReference>
<dbReference type="Pfam" id="PF13246">
    <property type="entry name" value="Cation_ATPase"/>
    <property type="match status" value="1"/>
</dbReference>
<evidence type="ECO:0000256" key="5">
    <source>
        <dbReference type="ARBA" id="ARBA00022723"/>
    </source>
</evidence>
<dbReference type="Gene3D" id="3.40.1110.10">
    <property type="entry name" value="Calcium-transporting ATPase, cytoplasmic domain N"/>
    <property type="match status" value="1"/>
</dbReference>
<dbReference type="EMBL" id="BMAW01086489">
    <property type="protein sequence ID" value="GFU47542.1"/>
    <property type="molecule type" value="Genomic_DNA"/>
</dbReference>
<feature type="transmembrane region" description="Helical" evidence="13">
    <location>
        <begin position="998"/>
        <end position="1021"/>
    </location>
</feature>
<comment type="caution">
    <text evidence="16">The sequence shown here is derived from an EMBL/GenBank/DDBJ whole genome shotgun (WGS) entry which is preliminary data.</text>
</comment>
<dbReference type="SFLD" id="SFLDG00002">
    <property type="entry name" value="C1.7:_P-type_atpase_like"/>
    <property type="match status" value="1"/>
</dbReference>
<keyword evidence="5 13" id="KW-0479">Metal-binding</keyword>
<evidence type="ECO:0000256" key="7">
    <source>
        <dbReference type="ARBA" id="ARBA00022840"/>
    </source>
</evidence>
<dbReference type="SUPFAM" id="SSF56784">
    <property type="entry name" value="HAD-like"/>
    <property type="match status" value="1"/>
</dbReference>
<dbReference type="PROSITE" id="PS00154">
    <property type="entry name" value="ATPASE_E1_E2"/>
    <property type="match status" value="1"/>
</dbReference>
<dbReference type="GO" id="GO:0016887">
    <property type="term" value="F:ATP hydrolysis activity"/>
    <property type="evidence" value="ECO:0007669"/>
    <property type="project" value="InterPro"/>
</dbReference>
<dbReference type="GO" id="GO:0006874">
    <property type="term" value="P:intracellular calcium ion homeostasis"/>
    <property type="evidence" value="ECO:0007669"/>
    <property type="project" value="TreeGrafter"/>
</dbReference>
<dbReference type="GO" id="GO:0019829">
    <property type="term" value="F:ATPase-coupled monoatomic cation transmembrane transporter activity"/>
    <property type="evidence" value="ECO:0007669"/>
    <property type="project" value="UniProtKB-UniRule"/>
</dbReference>
<comment type="catalytic activity">
    <reaction evidence="12 13">
        <text>ATP + H2O = ADP + phosphate + H(+)</text>
        <dbReference type="Rhea" id="RHEA:13065"/>
        <dbReference type="ChEBI" id="CHEBI:15377"/>
        <dbReference type="ChEBI" id="CHEBI:15378"/>
        <dbReference type="ChEBI" id="CHEBI:30616"/>
        <dbReference type="ChEBI" id="CHEBI:43474"/>
        <dbReference type="ChEBI" id="CHEBI:456216"/>
    </reaction>
</comment>
<feature type="transmembrane region" description="Helical" evidence="13">
    <location>
        <begin position="1033"/>
        <end position="1052"/>
    </location>
</feature>
<dbReference type="GO" id="GO:0031902">
    <property type="term" value="C:late endosome membrane"/>
    <property type="evidence" value="ECO:0007669"/>
    <property type="project" value="TreeGrafter"/>
</dbReference>
<feature type="transmembrane region" description="Helical" evidence="13">
    <location>
        <begin position="451"/>
        <end position="470"/>
    </location>
</feature>
<keyword evidence="4 13" id="KW-0812">Transmembrane</keyword>
<dbReference type="InterPro" id="IPR059000">
    <property type="entry name" value="ATPase_P-type_domA"/>
</dbReference>
<proteinExistence type="inferred from homology"/>
<dbReference type="FunFam" id="2.70.150.10:FF:000060">
    <property type="entry name" value="Cation-transporting ATPase"/>
    <property type="match status" value="1"/>
</dbReference>
<evidence type="ECO:0000256" key="9">
    <source>
        <dbReference type="ARBA" id="ARBA00022967"/>
    </source>
</evidence>
<dbReference type="PRINTS" id="PR00119">
    <property type="entry name" value="CATATPASE"/>
</dbReference>
<comment type="subcellular location">
    <subcellularLocation>
        <location evidence="1 13">Membrane</location>
        <topology evidence="1 13">Multi-pass membrane protein</topology>
    </subcellularLocation>
</comment>
<dbReference type="PANTHER" id="PTHR45630:SF8">
    <property type="entry name" value="CATION-TRANSPORTING ATPASE"/>
    <property type="match status" value="1"/>
</dbReference>
<accession>A0A8X6QVI6</accession>
<keyword evidence="6 13" id="KW-0547">Nucleotide-binding</keyword>
<evidence type="ECO:0000259" key="15">
    <source>
        <dbReference type="Pfam" id="PF12409"/>
    </source>
</evidence>
<reference evidence="16" key="1">
    <citation type="submission" date="2020-08" db="EMBL/GenBank/DDBJ databases">
        <title>Multicomponent nature underlies the extraordinary mechanical properties of spider dragline silk.</title>
        <authorList>
            <person name="Kono N."/>
            <person name="Nakamura H."/>
            <person name="Mori M."/>
            <person name="Yoshida Y."/>
            <person name="Ohtoshi R."/>
            <person name="Malay A.D."/>
            <person name="Moran D.A.P."/>
            <person name="Tomita M."/>
            <person name="Numata K."/>
            <person name="Arakawa K."/>
        </authorList>
    </citation>
    <scope>NUCLEOTIDE SEQUENCE</scope>
</reference>
<keyword evidence="17" id="KW-1185">Reference proteome</keyword>
<dbReference type="OrthoDB" id="48943at2759"/>
<evidence type="ECO:0000256" key="10">
    <source>
        <dbReference type="ARBA" id="ARBA00022989"/>
    </source>
</evidence>
<evidence type="ECO:0000256" key="3">
    <source>
        <dbReference type="ARBA" id="ARBA00022553"/>
    </source>
</evidence>
<feature type="transmembrane region" description="Helical" evidence="13">
    <location>
        <begin position="1190"/>
        <end position="1215"/>
    </location>
</feature>
<dbReference type="InterPro" id="IPR047821">
    <property type="entry name" value="P5B-type_ATPase"/>
</dbReference>
<dbReference type="SFLD" id="SFLDF00027">
    <property type="entry name" value="p-type_atpase"/>
    <property type="match status" value="1"/>
</dbReference>
<dbReference type="AlphaFoldDB" id="A0A8X6QVI6"/>
<dbReference type="NCBIfam" id="TIGR01494">
    <property type="entry name" value="ATPase_P-type"/>
    <property type="match status" value="2"/>
</dbReference>
<dbReference type="SUPFAM" id="SSF81653">
    <property type="entry name" value="Calcium ATPase, transduction domain A"/>
    <property type="match status" value="1"/>
</dbReference>
<sequence length="1267" mass="142437">MRDKTTEDSGVVLRAMYEKNADDVEMVEDKEKCFQMTNLAYADSNENVNGIPENLKMPYSLLAKGDTPHVITIEESTDDQVEAHGYCESPCKKCLYNIGIFLSCGLLLLFVKWFPQCRVWMTCQPCSVSTADVLILKSVHGTTTVLNVNIESVSSSIPPELVYSRSVSSISSHSHDSMNFNYSPTISYRHFIHNCVKYVWDSRLSSFKRLRGYEGSPCSEFFKFQGFSAAEEDEKREIYGPNCIDIEVKSYVDLFVDEVLNPFYIFQAFSVMLWLFDDYVLYASCIIIVTVASIGLCLHEIRRQQLTLRDMVSNSNSVTVTVRRPNGVFEDIPSTNLVPGDVIAIPPHGCHMACDAVLITGNCIVNESMLTGESVPETKIPLSKHDDELYCPLAHKRHTLFCGTEVIQTRYYENNKVLAVVVRTGFSTAKGALIRSILFSKSTDFKFIVDSLKFVGLLFGISAFGMAYSIYCYIQRGAPFSQTIIRALDIITIVVPPALPAAMSIGIVFAQNRLKKQKIFCISPPRINIGGKLKLICFDKTGTLTEEGLDFWGIIPTTEGKFKELEHDVDTLSDRDPMKICMASCHSLTVIDDVIRGDPMDLKMFHATKWDLEEPGSDNTKFDLLNPTVIRPSTNKSSKIPCNGLDGGDIMLTPELNCDDKLISFPLSPTKDNSLLDEMPYEVGIIRQFPFSSGLQRMSVMCRTLGSRHMDLYCKGAPEKITSLCLSETVPVNFPELLKDYTLQGYRVLALAHRKLDSKLSWHHSQKIKRDQVEKDLSFLGLLIMQNTLKPETTPVIRALKDAKIRCVMVTGDNAMTAISVARDCHMIPESDRIIVIDGIARDHEKPAHVSFEYAETLNMRNSNSTISEAVSANGDMSPVLTTFIDAVPQHYHFVIDGKTFGVLRKYFSEMLPKILLRGTVFARMAPDQKTQLVESLQNLDYVVGMCGDGANDCGALKAADVGISLSDTEASVAAPFTSNIPNITCVPILIREGRCSLLTSFATFRFIALYSLTQFISVLILYTVDTNLTDQMFLYIDMGLITCLAVSMGYTRAYNKLVPQRPRVSLVSVSNVISLLAQITFVTATQVGAIIFLQNQKWYEPVHGSKEDGEDIFPCWENTVVFLVSSWQYVSIALIVSDGPPYRKHFFTNYFYLSVLALATVCNLFILFNPFKEAASYMGIVEWELTQRLMFRVTLLLVVLCNFFLALAFEMLVVNTRWLRWCVRKIKNKKEAKNEYKRIDKELSADYEWPQVNKTLYESGPIMISQ</sequence>
<name>A0A8X6QVI6_NEPPI</name>
<feature type="transmembrane region" description="Helical" evidence="13">
    <location>
        <begin position="281"/>
        <end position="301"/>
    </location>
</feature>
<dbReference type="PANTHER" id="PTHR45630">
    <property type="entry name" value="CATION-TRANSPORTING ATPASE-RELATED"/>
    <property type="match status" value="1"/>
</dbReference>
<dbReference type="InterPro" id="IPR036412">
    <property type="entry name" value="HAD-like_sf"/>
</dbReference>
<keyword evidence="8 13" id="KW-0460">Magnesium</keyword>
<dbReference type="FunFam" id="1.20.1110.10:FF:000023">
    <property type="entry name" value="Cation-transporting ATPase"/>
    <property type="match status" value="1"/>
</dbReference>
<gene>
    <name evidence="16" type="primary">ATP13A3</name>
    <name evidence="16" type="ORF">NPIL_695631</name>
</gene>
<evidence type="ECO:0000256" key="1">
    <source>
        <dbReference type="ARBA" id="ARBA00004141"/>
    </source>
</evidence>
<keyword evidence="10 13" id="KW-1133">Transmembrane helix</keyword>
<dbReference type="InterPro" id="IPR006544">
    <property type="entry name" value="P-type_TPase_V"/>
</dbReference>
<dbReference type="SUPFAM" id="SSF81665">
    <property type="entry name" value="Calcium ATPase, transmembrane domain M"/>
    <property type="match status" value="1"/>
</dbReference>
<dbReference type="EC" id="7.2.2.-" evidence="13"/>
<dbReference type="Gene3D" id="2.70.150.10">
    <property type="entry name" value="Calcium-transporting ATPase, cytoplasmic transduction domain A"/>
    <property type="match status" value="1"/>
</dbReference>
<evidence type="ECO:0000313" key="17">
    <source>
        <dbReference type="Proteomes" id="UP000887013"/>
    </source>
</evidence>
<dbReference type="GO" id="GO:0046872">
    <property type="term" value="F:metal ion binding"/>
    <property type="evidence" value="ECO:0007669"/>
    <property type="project" value="UniProtKB-UniRule"/>
</dbReference>
<dbReference type="Gene3D" id="3.40.50.1000">
    <property type="entry name" value="HAD superfamily/HAD-like"/>
    <property type="match status" value="1"/>
</dbReference>
<comment type="similarity">
    <text evidence="2 13">Belongs to the cation transport ATPase (P-type) (TC 3.A.3) family. Type V subfamily.</text>
</comment>
<evidence type="ECO:0000256" key="8">
    <source>
        <dbReference type="ARBA" id="ARBA00022842"/>
    </source>
</evidence>
<dbReference type="InterPro" id="IPR023214">
    <property type="entry name" value="HAD_sf"/>
</dbReference>
<evidence type="ECO:0000256" key="11">
    <source>
        <dbReference type="ARBA" id="ARBA00023136"/>
    </source>
</evidence>
<dbReference type="InterPro" id="IPR008250">
    <property type="entry name" value="ATPase_P-typ_transduc_dom_A_sf"/>
</dbReference>
<keyword evidence="7 13" id="KW-0067">ATP-binding</keyword>